<feature type="transmembrane region" description="Helical" evidence="8">
    <location>
        <begin position="232"/>
        <end position="252"/>
    </location>
</feature>
<protein>
    <recommendedName>
        <fullName evidence="11">EamA domain-containing protein</fullName>
    </recommendedName>
</protein>
<dbReference type="InterPro" id="IPR037185">
    <property type="entry name" value="EmrE-like"/>
</dbReference>
<evidence type="ECO:0000256" key="4">
    <source>
        <dbReference type="ARBA" id="ARBA00022692"/>
    </source>
</evidence>
<evidence type="ECO:0000313" key="9">
    <source>
        <dbReference type="EMBL" id="EJK57980.1"/>
    </source>
</evidence>
<evidence type="ECO:0000256" key="7">
    <source>
        <dbReference type="SAM" id="MobiDB-lite"/>
    </source>
</evidence>
<keyword evidence="5 8" id="KW-1133">Transmembrane helix</keyword>
<evidence type="ECO:0000256" key="6">
    <source>
        <dbReference type="ARBA" id="ARBA00023136"/>
    </source>
</evidence>
<feature type="transmembrane region" description="Helical" evidence="8">
    <location>
        <begin position="67"/>
        <end position="87"/>
    </location>
</feature>
<evidence type="ECO:0000256" key="5">
    <source>
        <dbReference type="ARBA" id="ARBA00022989"/>
    </source>
</evidence>
<reference evidence="9 10" key="1">
    <citation type="journal article" date="2012" name="Genome Biol.">
        <title>Genome and low-iron response of an oceanic diatom adapted to chronic iron limitation.</title>
        <authorList>
            <person name="Lommer M."/>
            <person name="Specht M."/>
            <person name="Roy A.S."/>
            <person name="Kraemer L."/>
            <person name="Andreson R."/>
            <person name="Gutowska M.A."/>
            <person name="Wolf J."/>
            <person name="Bergner S.V."/>
            <person name="Schilhabel M.B."/>
            <person name="Klostermeier U.C."/>
            <person name="Beiko R.G."/>
            <person name="Rosenstiel P."/>
            <person name="Hippler M."/>
            <person name="Laroche J."/>
        </authorList>
    </citation>
    <scope>NUCLEOTIDE SEQUENCE [LARGE SCALE GENOMIC DNA]</scope>
    <source>
        <strain evidence="9 10">CCMP1005</strain>
    </source>
</reference>
<evidence type="ECO:0000256" key="8">
    <source>
        <dbReference type="SAM" id="Phobius"/>
    </source>
</evidence>
<gene>
    <name evidence="9" type="ORF">THAOC_21930</name>
</gene>
<dbReference type="GO" id="GO:0022857">
    <property type="term" value="F:transmembrane transporter activity"/>
    <property type="evidence" value="ECO:0007669"/>
    <property type="project" value="InterPro"/>
</dbReference>
<dbReference type="InterPro" id="IPR052221">
    <property type="entry name" value="SLC35F_Transporter"/>
</dbReference>
<feature type="transmembrane region" description="Helical" evidence="8">
    <location>
        <begin position="199"/>
        <end position="220"/>
    </location>
</feature>
<keyword evidence="6 8" id="KW-0472">Membrane</keyword>
<feature type="transmembrane region" description="Helical" evidence="8">
    <location>
        <begin position="338"/>
        <end position="357"/>
    </location>
</feature>
<feature type="transmembrane region" description="Helical" evidence="8">
    <location>
        <begin position="369"/>
        <end position="387"/>
    </location>
</feature>
<feature type="region of interest" description="Disordered" evidence="7">
    <location>
        <begin position="165"/>
        <end position="192"/>
    </location>
</feature>
<sequence length="480" mass="51980">MHSEPSSLPAVPPPDLARQPQHWPRSSDDILESLASADLEPLHTTTADEELSGGGDLDTVRSEISSLAGGGGGSLAVSAVGTIAAGVRQSIAHWRVLLFGQGIALSFALAGAASEELNGVCGVSIPLSQTSLVAVFLSAMGAVMHARSQRRKALRIEDEHSLALHESSDSVNGTSLSDLDSSRRSVQRKHTSRPRPRRFLGFTTIHAPWWSYFLSAVIAVEGRYLMFLSFRYTSFTFIFLATALAVPSAMAFSRCLLHRTYRFVHVLGCAICLGGIVVNTVSDVENKDEDALNREDVDLVHHIDGDMMSLVGAVLLGLDDVLSEKFIKEFGGADELLFMKWLFGALIAVLQLLVFELDDLRRLFEQDASDTCTLSTSIMILGGYVVFQLEVSECALLNMSLLTSDLWAVIFSIVAVGFIPPGSYYVALFAIVSGIVVYESASSPAQPSTPYDIDVRLTRQAGVELSERPVQGKEKAREIT</sequence>
<comment type="caution">
    <text evidence="9">The sequence shown here is derived from an EMBL/GenBank/DDBJ whole genome shotgun (WGS) entry which is preliminary data.</text>
</comment>
<name>K0RY83_THAOC</name>
<feature type="transmembrane region" description="Helical" evidence="8">
    <location>
        <begin position="94"/>
        <end position="113"/>
    </location>
</feature>
<dbReference type="AlphaFoldDB" id="K0RY83"/>
<dbReference type="GO" id="GO:0016020">
    <property type="term" value="C:membrane"/>
    <property type="evidence" value="ECO:0007669"/>
    <property type="project" value="UniProtKB-SubCell"/>
</dbReference>
<dbReference type="OrthoDB" id="44433at2759"/>
<keyword evidence="10" id="KW-1185">Reference proteome</keyword>
<feature type="transmembrane region" description="Helical" evidence="8">
    <location>
        <begin position="407"/>
        <end position="438"/>
    </location>
</feature>
<dbReference type="Proteomes" id="UP000266841">
    <property type="component" value="Unassembled WGS sequence"/>
</dbReference>
<evidence type="ECO:0000256" key="3">
    <source>
        <dbReference type="ARBA" id="ARBA00022448"/>
    </source>
</evidence>
<evidence type="ECO:0000256" key="1">
    <source>
        <dbReference type="ARBA" id="ARBA00004141"/>
    </source>
</evidence>
<feature type="region of interest" description="Disordered" evidence="7">
    <location>
        <begin position="1"/>
        <end position="27"/>
    </location>
</feature>
<dbReference type="InterPro" id="IPR009262">
    <property type="entry name" value="SLC35_F1/F2/F6"/>
</dbReference>
<comment type="subcellular location">
    <subcellularLocation>
        <location evidence="1">Membrane</location>
        <topology evidence="1">Multi-pass membrane protein</topology>
    </subcellularLocation>
</comment>
<evidence type="ECO:0000256" key="2">
    <source>
        <dbReference type="ARBA" id="ARBA00007863"/>
    </source>
</evidence>
<organism evidence="9 10">
    <name type="scientific">Thalassiosira oceanica</name>
    <name type="common">Marine diatom</name>
    <dbReference type="NCBI Taxonomy" id="159749"/>
    <lineage>
        <taxon>Eukaryota</taxon>
        <taxon>Sar</taxon>
        <taxon>Stramenopiles</taxon>
        <taxon>Ochrophyta</taxon>
        <taxon>Bacillariophyta</taxon>
        <taxon>Coscinodiscophyceae</taxon>
        <taxon>Thalassiosirophycidae</taxon>
        <taxon>Thalassiosirales</taxon>
        <taxon>Thalassiosiraceae</taxon>
        <taxon>Thalassiosira</taxon>
    </lineage>
</organism>
<dbReference type="PANTHER" id="PTHR14233">
    <property type="entry name" value="DUF914-RELATED"/>
    <property type="match status" value="1"/>
</dbReference>
<dbReference type="PANTHER" id="PTHR14233:SF4">
    <property type="entry name" value="SOLUTE CARRIER FAMILY 35 MEMBER F2"/>
    <property type="match status" value="1"/>
</dbReference>
<feature type="transmembrane region" description="Helical" evidence="8">
    <location>
        <begin position="125"/>
        <end position="146"/>
    </location>
</feature>
<dbReference type="OMA" id="TEHAGNI"/>
<dbReference type="eggNOG" id="KOG2766">
    <property type="taxonomic scope" value="Eukaryota"/>
</dbReference>
<keyword evidence="3" id="KW-0813">Transport</keyword>
<dbReference type="SUPFAM" id="SSF103481">
    <property type="entry name" value="Multidrug resistance efflux transporter EmrE"/>
    <property type="match status" value="1"/>
</dbReference>
<dbReference type="EMBL" id="AGNL01026534">
    <property type="protein sequence ID" value="EJK57980.1"/>
    <property type="molecule type" value="Genomic_DNA"/>
</dbReference>
<accession>K0RY83</accession>
<dbReference type="Pfam" id="PF06027">
    <property type="entry name" value="SLC35F"/>
    <property type="match status" value="1"/>
</dbReference>
<evidence type="ECO:0000313" key="10">
    <source>
        <dbReference type="Proteomes" id="UP000266841"/>
    </source>
</evidence>
<keyword evidence="4 8" id="KW-0812">Transmembrane</keyword>
<proteinExistence type="inferred from homology"/>
<feature type="transmembrane region" description="Helical" evidence="8">
    <location>
        <begin position="264"/>
        <end position="282"/>
    </location>
</feature>
<evidence type="ECO:0008006" key="11">
    <source>
        <dbReference type="Google" id="ProtNLM"/>
    </source>
</evidence>
<comment type="similarity">
    <text evidence="2">Belongs to the SLC35F solute transporter family.</text>
</comment>